<dbReference type="PANTHER" id="PTHR43312">
    <property type="entry name" value="D-THREO-ALDOSE 1-DEHYDROGENASE"/>
    <property type="match status" value="1"/>
</dbReference>
<dbReference type="Proteomes" id="UP000637695">
    <property type="component" value="Unassembled WGS sequence"/>
</dbReference>
<sequence>MERRVMGKTGMEVSILGFGGAEIGFQGADVATVERLLGSALDAGLNVIDTAECYRESEELIGRAVGHRRHEFYLFTKCGHASGLDGPDWDPRTLEQSIDRSLRRLRTDYLDLVQLHSCSLSVLQRGDVIEVLEKAKASGKVRFIGYSGDREDALFAVRTGRFDTLQTSVNIADQEAIDLTIPEAMARGMGVIAKRPVANIAWRDKAEPPKQAYHHTYWVRLQKLAYPFLQHHPEEIVATALRFTLSVPGVHTAIVGTSKPDRWLQNAAIVEAGLLTKDDYEAIRQRWREVAEPDWVGQE</sequence>
<gene>
    <name evidence="2" type="ORF">GCM10010885_16230</name>
</gene>
<organism evidence="2 3">
    <name type="scientific">Alicyclobacillus cellulosilyticus</name>
    <dbReference type="NCBI Taxonomy" id="1003997"/>
    <lineage>
        <taxon>Bacteria</taxon>
        <taxon>Bacillati</taxon>
        <taxon>Bacillota</taxon>
        <taxon>Bacilli</taxon>
        <taxon>Bacillales</taxon>
        <taxon>Alicyclobacillaceae</taxon>
        <taxon>Alicyclobacillus</taxon>
    </lineage>
</organism>
<accession>A0A917KER7</accession>
<evidence type="ECO:0000313" key="2">
    <source>
        <dbReference type="EMBL" id="GGJ07849.1"/>
    </source>
</evidence>
<reference evidence="2" key="2">
    <citation type="submission" date="2020-09" db="EMBL/GenBank/DDBJ databases">
        <authorList>
            <person name="Sun Q."/>
            <person name="Ohkuma M."/>
        </authorList>
    </citation>
    <scope>NUCLEOTIDE SEQUENCE</scope>
    <source>
        <strain evidence="2">JCM 18487</strain>
    </source>
</reference>
<dbReference type="PANTHER" id="PTHR43312:SF1">
    <property type="entry name" value="NADP-DEPENDENT OXIDOREDUCTASE DOMAIN-CONTAINING PROTEIN"/>
    <property type="match status" value="1"/>
</dbReference>
<comment type="caution">
    <text evidence="2">The sequence shown here is derived from an EMBL/GenBank/DDBJ whole genome shotgun (WGS) entry which is preliminary data.</text>
</comment>
<dbReference type="AlphaFoldDB" id="A0A917KER7"/>
<dbReference type="InterPro" id="IPR020471">
    <property type="entry name" value="AKR"/>
</dbReference>
<dbReference type="CDD" id="cd19095">
    <property type="entry name" value="AKR_PA4992-like"/>
    <property type="match status" value="1"/>
</dbReference>
<name>A0A917KER7_9BACL</name>
<dbReference type="RefSeq" id="WP_188882329.1">
    <property type="nucleotide sequence ID" value="NZ_BMOY01000023.1"/>
</dbReference>
<feature type="domain" description="NADP-dependent oxidoreductase" evidence="1">
    <location>
        <begin position="16"/>
        <end position="285"/>
    </location>
</feature>
<dbReference type="EMBL" id="BMOY01000023">
    <property type="protein sequence ID" value="GGJ07849.1"/>
    <property type="molecule type" value="Genomic_DNA"/>
</dbReference>
<dbReference type="Pfam" id="PF00248">
    <property type="entry name" value="Aldo_ket_red"/>
    <property type="match status" value="1"/>
</dbReference>
<reference evidence="2" key="1">
    <citation type="journal article" date="2014" name="Int. J. Syst. Evol. Microbiol.">
        <title>Complete genome sequence of Corynebacterium casei LMG S-19264T (=DSM 44701T), isolated from a smear-ripened cheese.</title>
        <authorList>
            <consortium name="US DOE Joint Genome Institute (JGI-PGF)"/>
            <person name="Walter F."/>
            <person name="Albersmeier A."/>
            <person name="Kalinowski J."/>
            <person name="Ruckert C."/>
        </authorList>
    </citation>
    <scope>NUCLEOTIDE SEQUENCE</scope>
    <source>
        <strain evidence="2">JCM 18487</strain>
    </source>
</reference>
<keyword evidence="3" id="KW-1185">Reference proteome</keyword>
<evidence type="ECO:0000313" key="3">
    <source>
        <dbReference type="Proteomes" id="UP000637695"/>
    </source>
</evidence>
<dbReference type="GO" id="GO:0016491">
    <property type="term" value="F:oxidoreductase activity"/>
    <property type="evidence" value="ECO:0007669"/>
    <property type="project" value="InterPro"/>
</dbReference>
<proteinExistence type="predicted"/>
<dbReference type="SUPFAM" id="SSF51430">
    <property type="entry name" value="NAD(P)-linked oxidoreductase"/>
    <property type="match status" value="1"/>
</dbReference>
<dbReference type="InterPro" id="IPR036812">
    <property type="entry name" value="NAD(P)_OxRdtase_dom_sf"/>
</dbReference>
<dbReference type="InterPro" id="IPR053135">
    <property type="entry name" value="AKR2_Oxidoreductase"/>
</dbReference>
<dbReference type="InterPro" id="IPR023210">
    <property type="entry name" value="NADP_OxRdtase_dom"/>
</dbReference>
<protein>
    <recommendedName>
        <fullName evidence="1">NADP-dependent oxidoreductase domain-containing protein</fullName>
    </recommendedName>
</protein>
<dbReference type="Gene3D" id="3.20.20.100">
    <property type="entry name" value="NADP-dependent oxidoreductase domain"/>
    <property type="match status" value="1"/>
</dbReference>
<evidence type="ECO:0000259" key="1">
    <source>
        <dbReference type="Pfam" id="PF00248"/>
    </source>
</evidence>
<dbReference type="PRINTS" id="PR00069">
    <property type="entry name" value="ALDKETRDTASE"/>
</dbReference>